<name>A0A1I1NYX6_9BACT</name>
<dbReference type="Proteomes" id="UP000199514">
    <property type="component" value="Unassembled WGS sequence"/>
</dbReference>
<feature type="compositionally biased region" description="Acidic residues" evidence="1">
    <location>
        <begin position="298"/>
        <end position="324"/>
    </location>
</feature>
<sequence length="375" mass="40956">MQPTVIYIDENEKIESLSFKFAKYPYWHITDSTGAILYQKFDPSITANKRSEPLDFAASLEDAIEYAKKSQEPRLVLHYGNNKADIGNKPKTFIITNQDEAAQAQQDPILFLAKLQNNPIAAALEGLAGVGAGNANAGTGMNQLALLSKIAGGKNAAATEFFERFLEFQEEAHAREMETQRQMFDMQLKASQEANKHQIELLRLEMQQAADGKKGGLNGVMDSVAANPEAILNGIANLASAVLPFFKTPVAAATSVAGATGATTAAQATASTTTATAATNSATAQATERKPRSFQINTDDDEEEEDEEDGSDDEENDEDEDDGNVYEIDASSFSDEQRRSLDNVMGEMEFNPDLAKEIEDFIRFKKTKEAEKTQQ</sequence>
<feature type="compositionally biased region" description="Low complexity" evidence="1">
    <location>
        <begin position="267"/>
        <end position="286"/>
    </location>
</feature>
<evidence type="ECO:0000313" key="2">
    <source>
        <dbReference type="EMBL" id="SFD02606.1"/>
    </source>
</evidence>
<dbReference type="AlphaFoldDB" id="A0A1I1NYX6"/>
<gene>
    <name evidence="2" type="ORF">SAMN05421780_1249</name>
</gene>
<keyword evidence="3" id="KW-1185">Reference proteome</keyword>
<reference evidence="2 3" key="1">
    <citation type="submission" date="2016-10" db="EMBL/GenBank/DDBJ databases">
        <authorList>
            <person name="de Groot N.N."/>
        </authorList>
    </citation>
    <scope>NUCLEOTIDE SEQUENCE [LARGE SCALE GENOMIC DNA]</scope>
    <source>
        <strain evidence="2 3">DSM 6793</strain>
    </source>
</reference>
<protein>
    <submittedName>
        <fullName evidence="2">Uncharacterized protein</fullName>
    </submittedName>
</protein>
<organism evidence="2 3">
    <name type="scientific">Flexibacter flexilis DSM 6793</name>
    <dbReference type="NCBI Taxonomy" id="927664"/>
    <lineage>
        <taxon>Bacteria</taxon>
        <taxon>Pseudomonadati</taxon>
        <taxon>Bacteroidota</taxon>
        <taxon>Cytophagia</taxon>
        <taxon>Cytophagales</taxon>
        <taxon>Flexibacteraceae</taxon>
        <taxon>Flexibacter</taxon>
    </lineage>
</organism>
<accession>A0A1I1NYX6</accession>
<proteinExistence type="predicted"/>
<dbReference type="RefSeq" id="WP_091517015.1">
    <property type="nucleotide sequence ID" value="NZ_FOLE01000024.1"/>
</dbReference>
<evidence type="ECO:0000313" key="3">
    <source>
        <dbReference type="Proteomes" id="UP000199514"/>
    </source>
</evidence>
<feature type="region of interest" description="Disordered" evidence="1">
    <location>
        <begin position="267"/>
        <end position="354"/>
    </location>
</feature>
<evidence type="ECO:0000256" key="1">
    <source>
        <dbReference type="SAM" id="MobiDB-lite"/>
    </source>
</evidence>
<dbReference type="STRING" id="927664.SAMN05421780_1249"/>
<dbReference type="EMBL" id="FOLE01000024">
    <property type="protein sequence ID" value="SFD02606.1"/>
    <property type="molecule type" value="Genomic_DNA"/>
</dbReference>